<dbReference type="InterPro" id="IPR019288">
    <property type="entry name" value="3'-5'_exonuclease_PolB-like"/>
</dbReference>
<protein>
    <submittedName>
        <fullName evidence="2">3'-5' exonuclease</fullName>
    </submittedName>
</protein>
<keyword evidence="2" id="KW-0540">Nuclease</keyword>
<keyword evidence="3" id="KW-1185">Reference proteome</keyword>
<reference evidence="2 3" key="1">
    <citation type="submission" date="2023-09" db="EMBL/GenBank/DDBJ databases">
        <authorList>
            <person name="Rey-Velasco X."/>
        </authorList>
    </citation>
    <scope>NUCLEOTIDE SEQUENCE [LARGE SCALE GENOMIC DNA]</scope>
    <source>
        <strain evidence="2 3">W345</strain>
    </source>
</reference>
<keyword evidence="2" id="KW-0269">Exonuclease</keyword>
<dbReference type="InterPro" id="IPR012337">
    <property type="entry name" value="RNaseH-like_sf"/>
</dbReference>
<sequence>MTSFDPMLVFDIETVPDVAGGRRILGLDGFDDADVRTAMISARMQSRGTDFQPPHLQRVVAISVALRSGEDRFKCWTLGDEDADEAEIIQRFYDGVERYRPQLVSWNGSGFDLPVLHYRAMLHGIAAPAYWDTGARERESKYNNYLSRYHERHLDLMDYLALYNGRNYAPLTEIAVLLGFPGKLGMDGSKVAQAFEEGRIREIREYCETDVLNTWLVTLRFLRLRGQISAQEEAVEHERAKAYCRDSGAVHWKEFVEAWEAKA</sequence>
<dbReference type="SUPFAM" id="SSF53098">
    <property type="entry name" value="Ribonuclease H-like"/>
    <property type="match status" value="1"/>
</dbReference>
<keyword evidence="2" id="KW-0378">Hydrolase</keyword>
<dbReference type="CDD" id="cd05782">
    <property type="entry name" value="DNA_polB_like1_exo"/>
    <property type="match status" value="1"/>
</dbReference>
<accession>A0ABU2WGJ2</accession>
<evidence type="ECO:0000313" key="3">
    <source>
        <dbReference type="Proteomes" id="UP001254608"/>
    </source>
</evidence>
<dbReference type="Gene3D" id="3.30.420.10">
    <property type="entry name" value="Ribonuclease H-like superfamily/Ribonuclease H"/>
    <property type="match status" value="1"/>
</dbReference>
<comment type="caution">
    <text evidence="2">The sequence shown here is derived from an EMBL/GenBank/DDBJ whole genome shotgun (WGS) entry which is preliminary data.</text>
</comment>
<feature type="domain" description="Predicted 3'-5' exonuclease PolB-like" evidence="1">
    <location>
        <begin position="49"/>
        <end position="259"/>
    </location>
</feature>
<evidence type="ECO:0000259" key="1">
    <source>
        <dbReference type="Pfam" id="PF10108"/>
    </source>
</evidence>
<evidence type="ECO:0000313" key="2">
    <source>
        <dbReference type="EMBL" id="MDT0496991.1"/>
    </source>
</evidence>
<dbReference type="EMBL" id="JAVRIC010000006">
    <property type="protein sequence ID" value="MDT0496991.1"/>
    <property type="molecule type" value="Genomic_DNA"/>
</dbReference>
<dbReference type="RefSeq" id="WP_311364384.1">
    <property type="nucleotide sequence ID" value="NZ_JAVRIC010000006.1"/>
</dbReference>
<proteinExistence type="predicted"/>
<gene>
    <name evidence="2" type="ORF">RM530_06375</name>
</gene>
<name>A0ABU2WGJ2_9GAMM</name>
<organism evidence="2 3">
    <name type="scientific">Banduia mediterranea</name>
    <dbReference type="NCBI Taxonomy" id="3075609"/>
    <lineage>
        <taxon>Bacteria</taxon>
        <taxon>Pseudomonadati</taxon>
        <taxon>Pseudomonadota</taxon>
        <taxon>Gammaproteobacteria</taxon>
        <taxon>Nevskiales</taxon>
        <taxon>Algiphilaceae</taxon>
        <taxon>Banduia</taxon>
    </lineage>
</organism>
<dbReference type="Pfam" id="PF10108">
    <property type="entry name" value="DNA_pol_B_exo2"/>
    <property type="match status" value="1"/>
</dbReference>
<dbReference type="GO" id="GO:0004527">
    <property type="term" value="F:exonuclease activity"/>
    <property type="evidence" value="ECO:0007669"/>
    <property type="project" value="UniProtKB-KW"/>
</dbReference>
<dbReference type="InterPro" id="IPR036397">
    <property type="entry name" value="RNaseH_sf"/>
</dbReference>
<dbReference type="Proteomes" id="UP001254608">
    <property type="component" value="Unassembled WGS sequence"/>
</dbReference>